<keyword evidence="3" id="KW-1185">Reference proteome</keyword>
<feature type="non-terminal residue" evidence="2">
    <location>
        <position position="1"/>
    </location>
</feature>
<feature type="domain" description="Nin one binding (NOB1) Zn-ribbon-like" evidence="1">
    <location>
        <begin position="118"/>
        <end position="189"/>
    </location>
</feature>
<organism evidence="2 3">
    <name type="scientific">Allacma fusca</name>
    <dbReference type="NCBI Taxonomy" id="39272"/>
    <lineage>
        <taxon>Eukaryota</taxon>
        <taxon>Metazoa</taxon>
        <taxon>Ecdysozoa</taxon>
        <taxon>Arthropoda</taxon>
        <taxon>Hexapoda</taxon>
        <taxon>Collembola</taxon>
        <taxon>Symphypleona</taxon>
        <taxon>Sminthuridae</taxon>
        <taxon>Allacma</taxon>
    </lineage>
</organism>
<name>A0A8J2KNM5_9HEXA</name>
<sequence>MSLTDLLVVALTHTLHLRHSEGPVREEPLTGEQVVTFDRDKSQGDKNTFGFVVKGKAEEEEDEEEDDDDEGWVTSKNYKDSLECEEPAIVGCYTSDFAMQNTLLSIGLEIISPTGQRVTSIRTWILRCYGCYKLTNSLDKQFCPRCGNKTLKRVSVTVDENGCKKIHLNPKVQITGRGKRFPLPKPQGGKHVDAPKLVADQKLCLDKATKAARKVNDVFRDDLVEGTSPFLM</sequence>
<evidence type="ECO:0000313" key="2">
    <source>
        <dbReference type="EMBL" id="CAG7816414.1"/>
    </source>
</evidence>
<gene>
    <name evidence="2" type="ORF">AFUS01_LOCUS27037</name>
</gene>
<protein>
    <recommendedName>
        <fullName evidence="1">Nin one binding (NOB1) Zn-ribbon-like domain-containing protein</fullName>
    </recommendedName>
</protein>
<dbReference type="AlphaFoldDB" id="A0A8J2KNM5"/>
<dbReference type="PANTHER" id="PTHR12814:SF2">
    <property type="entry name" value="RNA-BINDING PROTEIN NOB1"/>
    <property type="match status" value="1"/>
</dbReference>
<dbReference type="PANTHER" id="PTHR12814">
    <property type="entry name" value="RNA-BINDING PROTEIN NOB1"/>
    <property type="match status" value="1"/>
</dbReference>
<dbReference type="EMBL" id="CAJVCH010369998">
    <property type="protein sequence ID" value="CAG7816414.1"/>
    <property type="molecule type" value="Genomic_DNA"/>
</dbReference>
<dbReference type="InterPro" id="IPR014881">
    <property type="entry name" value="NOB1_Zn-bd"/>
</dbReference>
<reference evidence="2" key="1">
    <citation type="submission" date="2021-06" db="EMBL/GenBank/DDBJ databases">
        <authorList>
            <person name="Hodson N. C."/>
            <person name="Mongue J. A."/>
            <person name="Jaron S. K."/>
        </authorList>
    </citation>
    <scope>NUCLEOTIDE SEQUENCE</scope>
</reference>
<proteinExistence type="predicted"/>
<evidence type="ECO:0000259" key="1">
    <source>
        <dbReference type="Pfam" id="PF08772"/>
    </source>
</evidence>
<comment type="caution">
    <text evidence="2">The sequence shown here is derived from an EMBL/GenBank/DDBJ whole genome shotgun (WGS) entry which is preliminary data.</text>
</comment>
<dbReference type="Proteomes" id="UP000708208">
    <property type="component" value="Unassembled WGS sequence"/>
</dbReference>
<dbReference type="GO" id="GO:0030688">
    <property type="term" value="C:preribosome, small subunit precursor"/>
    <property type="evidence" value="ECO:0007669"/>
    <property type="project" value="TreeGrafter"/>
</dbReference>
<dbReference type="InterPro" id="IPR039907">
    <property type="entry name" value="NOB1"/>
</dbReference>
<feature type="non-terminal residue" evidence="2">
    <location>
        <position position="232"/>
    </location>
</feature>
<dbReference type="Pfam" id="PF08772">
    <property type="entry name" value="Zn_ribbon_NOB1"/>
    <property type="match status" value="1"/>
</dbReference>
<dbReference type="GO" id="GO:0004521">
    <property type="term" value="F:RNA endonuclease activity"/>
    <property type="evidence" value="ECO:0007669"/>
    <property type="project" value="TreeGrafter"/>
</dbReference>
<accession>A0A8J2KNM5</accession>
<evidence type="ECO:0000313" key="3">
    <source>
        <dbReference type="Proteomes" id="UP000708208"/>
    </source>
</evidence>
<dbReference type="GO" id="GO:0030490">
    <property type="term" value="P:maturation of SSU-rRNA"/>
    <property type="evidence" value="ECO:0007669"/>
    <property type="project" value="TreeGrafter"/>
</dbReference>
<dbReference type="OrthoDB" id="446759at2759"/>